<dbReference type="AlphaFoldDB" id="A0A9R1XDL9"/>
<accession>A0A9R1XDL9</accession>
<reference evidence="2 3" key="1">
    <citation type="journal article" date="2017" name="Nat. Commun.">
        <title>Genome assembly with in vitro proximity ligation data and whole-genome triplication in lettuce.</title>
        <authorList>
            <person name="Reyes-Chin-Wo S."/>
            <person name="Wang Z."/>
            <person name="Yang X."/>
            <person name="Kozik A."/>
            <person name="Arikit S."/>
            <person name="Song C."/>
            <person name="Xia L."/>
            <person name="Froenicke L."/>
            <person name="Lavelle D.O."/>
            <person name="Truco M.J."/>
            <person name="Xia R."/>
            <person name="Zhu S."/>
            <person name="Xu C."/>
            <person name="Xu H."/>
            <person name="Xu X."/>
            <person name="Cox K."/>
            <person name="Korf I."/>
            <person name="Meyers B.C."/>
            <person name="Michelmore R.W."/>
        </authorList>
    </citation>
    <scope>NUCLEOTIDE SEQUENCE [LARGE SCALE GENOMIC DNA]</scope>
    <source>
        <strain evidence="3">cv. Salinas</strain>
        <tissue evidence="2">Seedlings</tissue>
    </source>
</reference>
<evidence type="ECO:0000256" key="1">
    <source>
        <dbReference type="SAM" id="SignalP"/>
    </source>
</evidence>
<comment type="caution">
    <text evidence="2">The sequence shown here is derived from an EMBL/GenBank/DDBJ whole genome shotgun (WGS) entry which is preliminary data.</text>
</comment>
<dbReference type="Proteomes" id="UP000235145">
    <property type="component" value="Unassembled WGS sequence"/>
</dbReference>
<name>A0A9R1XDL9_LACSA</name>
<dbReference type="InterPro" id="IPR017850">
    <property type="entry name" value="Alkaline_phosphatase_core_sf"/>
</dbReference>
<feature type="chain" id="PRO_5040378481" evidence="1">
    <location>
        <begin position="28"/>
        <end position="182"/>
    </location>
</feature>
<dbReference type="SUPFAM" id="SSF53649">
    <property type="entry name" value="Alkaline phosphatase-like"/>
    <property type="match status" value="1"/>
</dbReference>
<keyword evidence="1" id="KW-0732">Signal</keyword>
<dbReference type="Pfam" id="PF01663">
    <property type="entry name" value="Phosphodiest"/>
    <property type="match status" value="2"/>
</dbReference>
<dbReference type="InterPro" id="IPR002591">
    <property type="entry name" value="Phosphodiest/P_Trfase"/>
</dbReference>
<dbReference type="GO" id="GO:0016787">
    <property type="term" value="F:hydrolase activity"/>
    <property type="evidence" value="ECO:0007669"/>
    <property type="project" value="UniProtKB-ARBA"/>
</dbReference>
<evidence type="ECO:0000313" key="3">
    <source>
        <dbReference type="Proteomes" id="UP000235145"/>
    </source>
</evidence>
<dbReference type="PANTHER" id="PTHR10151">
    <property type="entry name" value="ECTONUCLEOTIDE PYROPHOSPHATASE/PHOSPHODIESTERASE"/>
    <property type="match status" value="1"/>
</dbReference>
<gene>
    <name evidence="2" type="ORF">LSAT_V11C500259610</name>
</gene>
<evidence type="ECO:0000313" key="2">
    <source>
        <dbReference type="EMBL" id="KAJ0204332.1"/>
    </source>
</evidence>
<dbReference type="EMBL" id="NBSK02000005">
    <property type="protein sequence ID" value="KAJ0204332.1"/>
    <property type="molecule type" value="Genomic_DNA"/>
</dbReference>
<organism evidence="2 3">
    <name type="scientific">Lactuca sativa</name>
    <name type="common">Garden lettuce</name>
    <dbReference type="NCBI Taxonomy" id="4236"/>
    <lineage>
        <taxon>Eukaryota</taxon>
        <taxon>Viridiplantae</taxon>
        <taxon>Streptophyta</taxon>
        <taxon>Embryophyta</taxon>
        <taxon>Tracheophyta</taxon>
        <taxon>Spermatophyta</taxon>
        <taxon>Magnoliopsida</taxon>
        <taxon>eudicotyledons</taxon>
        <taxon>Gunneridae</taxon>
        <taxon>Pentapetalae</taxon>
        <taxon>asterids</taxon>
        <taxon>campanulids</taxon>
        <taxon>Asterales</taxon>
        <taxon>Asteraceae</taxon>
        <taxon>Cichorioideae</taxon>
        <taxon>Cichorieae</taxon>
        <taxon>Lactucinae</taxon>
        <taxon>Lactuca</taxon>
    </lineage>
</organism>
<protein>
    <submittedName>
        <fullName evidence="2">Uncharacterized protein</fullName>
    </submittedName>
</protein>
<keyword evidence="3" id="KW-1185">Reference proteome</keyword>
<dbReference type="PANTHER" id="PTHR10151:SF120">
    <property type="entry name" value="BIS(5'-ADENOSYL)-TRIPHOSPHATASE"/>
    <property type="match status" value="1"/>
</dbReference>
<sequence length="182" mass="20491">MFRSQTKPSTTIVPLFFVLLFSSSITSTNHHHSTTALQIARPLSKLTHPVVILISSNGFRFGYQFKTSTPNIHRLIKNGTEAETGFIPVYPTLTFPNHYSIAVGLYSAYHGIINNQFIDPIAVPFEERVDTILHYFDLPNEEIPVFMTLYFEDPDHQGHQFGPDDPHVTEVVSNIHGLIVGV</sequence>
<dbReference type="Gene3D" id="3.40.720.10">
    <property type="entry name" value="Alkaline Phosphatase, subunit A"/>
    <property type="match status" value="2"/>
</dbReference>
<proteinExistence type="predicted"/>
<feature type="signal peptide" evidence="1">
    <location>
        <begin position="1"/>
        <end position="27"/>
    </location>
</feature>